<feature type="compositionally biased region" description="Polar residues" evidence="1">
    <location>
        <begin position="1245"/>
        <end position="1260"/>
    </location>
</feature>
<feature type="compositionally biased region" description="Polar residues" evidence="1">
    <location>
        <begin position="517"/>
        <end position="528"/>
    </location>
</feature>
<feature type="compositionally biased region" description="Polar residues" evidence="1">
    <location>
        <begin position="812"/>
        <end position="843"/>
    </location>
</feature>
<feature type="compositionally biased region" description="Low complexity" evidence="1">
    <location>
        <begin position="3109"/>
        <end position="3120"/>
    </location>
</feature>
<proteinExistence type="predicted"/>
<feature type="region of interest" description="Disordered" evidence="1">
    <location>
        <begin position="1"/>
        <end position="684"/>
    </location>
</feature>
<feature type="compositionally biased region" description="Low complexity" evidence="1">
    <location>
        <begin position="2992"/>
        <end position="3002"/>
    </location>
</feature>
<feature type="compositionally biased region" description="Polar residues" evidence="1">
    <location>
        <begin position="1660"/>
        <end position="1674"/>
    </location>
</feature>
<feature type="compositionally biased region" description="Low complexity" evidence="1">
    <location>
        <begin position="1929"/>
        <end position="1948"/>
    </location>
</feature>
<feature type="compositionally biased region" description="Polar residues" evidence="1">
    <location>
        <begin position="1033"/>
        <end position="1057"/>
    </location>
</feature>
<feature type="region of interest" description="Disordered" evidence="1">
    <location>
        <begin position="1018"/>
        <end position="1085"/>
    </location>
</feature>
<name>A0A6A5WS85_9PLEO</name>
<feature type="compositionally biased region" description="Polar residues" evidence="1">
    <location>
        <begin position="3383"/>
        <end position="3413"/>
    </location>
</feature>
<protein>
    <recommendedName>
        <fullName evidence="4">SWI-SNF chromatin-remodeling complex protein</fullName>
    </recommendedName>
</protein>
<feature type="compositionally biased region" description="Pro residues" evidence="1">
    <location>
        <begin position="3268"/>
        <end position="3286"/>
    </location>
</feature>
<evidence type="ECO:0000313" key="2">
    <source>
        <dbReference type="EMBL" id="KAF2003814.1"/>
    </source>
</evidence>
<dbReference type="OrthoDB" id="5151921at2759"/>
<dbReference type="EMBL" id="ML977570">
    <property type="protein sequence ID" value="KAF2003814.1"/>
    <property type="molecule type" value="Genomic_DNA"/>
</dbReference>
<feature type="compositionally biased region" description="Basic and acidic residues" evidence="1">
    <location>
        <begin position="533"/>
        <end position="545"/>
    </location>
</feature>
<feature type="compositionally biased region" description="Low complexity" evidence="1">
    <location>
        <begin position="2159"/>
        <end position="2169"/>
    </location>
</feature>
<evidence type="ECO:0008006" key="4">
    <source>
        <dbReference type="Google" id="ProtNLM"/>
    </source>
</evidence>
<feature type="compositionally biased region" description="Polar residues" evidence="1">
    <location>
        <begin position="2430"/>
        <end position="2466"/>
    </location>
</feature>
<feature type="compositionally biased region" description="Basic and acidic residues" evidence="1">
    <location>
        <begin position="1953"/>
        <end position="1963"/>
    </location>
</feature>
<feature type="compositionally biased region" description="Pro residues" evidence="1">
    <location>
        <begin position="2086"/>
        <end position="2102"/>
    </location>
</feature>
<feature type="compositionally biased region" description="Polar residues" evidence="1">
    <location>
        <begin position="923"/>
        <end position="942"/>
    </location>
</feature>
<feature type="compositionally biased region" description="Basic and acidic residues" evidence="1">
    <location>
        <begin position="2829"/>
        <end position="2840"/>
    </location>
</feature>
<dbReference type="Proteomes" id="UP000799779">
    <property type="component" value="Unassembled WGS sequence"/>
</dbReference>
<feature type="compositionally biased region" description="Polar residues" evidence="1">
    <location>
        <begin position="436"/>
        <end position="460"/>
    </location>
</feature>
<feature type="compositionally biased region" description="Low complexity" evidence="1">
    <location>
        <begin position="3213"/>
        <end position="3227"/>
    </location>
</feature>
<feature type="compositionally biased region" description="Basic and acidic residues" evidence="1">
    <location>
        <begin position="2268"/>
        <end position="2284"/>
    </location>
</feature>
<feature type="region of interest" description="Disordered" evidence="1">
    <location>
        <begin position="1566"/>
        <end position="1723"/>
    </location>
</feature>
<feature type="compositionally biased region" description="Low complexity" evidence="1">
    <location>
        <begin position="2776"/>
        <end position="2798"/>
    </location>
</feature>
<feature type="compositionally biased region" description="Low complexity" evidence="1">
    <location>
        <begin position="3086"/>
        <end position="3100"/>
    </location>
</feature>
<feature type="compositionally biased region" description="Low complexity" evidence="1">
    <location>
        <begin position="479"/>
        <end position="489"/>
    </location>
</feature>
<feature type="compositionally biased region" description="Basic and acidic residues" evidence="1">
    <location>
        <begin position="637"/>
        <end position="648"/>
    </location>
</feature>
<feature type="compositionally biased region" description="Polar residues" evidence="1">
    <location>
        <begin position="2944"/>
        <end position="2962"/>
    </location>
</feature>
<feature type="compositionally biased region" description="Low complexity" evidence="1">
    <location>
        <begin position="3168"/>
        <end position="3179"/>
    </location>
</feature>
<feature type="region of interest" description="Disordered" evidence="1">
    <location>
        <begin position="1743"/>
        <end position="1869"/>
    </location>
</feature>
<feature type="compositionally biased region" description="Basic and acidic residues" evidence="1">
    <location>
        <begin position="250"/>
        <end position="265"/>
    </location>
</feature>
<evidence type="ECO:0000313" key="3">
    <source>
        <dbReference type="Proteomes" id="UP000799779"/>
    </source>
</evidence>
<feature type="compositionally biased region" description="Polar residues" evidence="1">
    <location>
        <begin position="3134"/>
        <end position="3145"/>
    </location>
</feature>
<feature type="compositionally biased region" description="Low complexity" evidence="1">
    <location>
        <begin position="1227"/>
        <end position="1236"/>
    </location>
</feature>
<feature type="compositionally biased region" description="Low complexity" evidence="1">
    <location>
        <begin position="2606"/>
        <end position="2640"/>
    </location>
</feature>
<feature type="compositionally biased region" description="Polar residues" evidence="1">
    <location>
        <begin position="625"/>
        <end position="636"/>
    </location>
</feature>
<feature type="compositionally biased region" description="Polar residues" evidence="1">
    <location>
        <begin position="1"/>
        <end position="12"/>
    </location>
</feature>
<feature type="compositionally biased region" description="Polar residues" evidence="1">
    <location>
        <begin position="2051"/>
        <end position="2074"/>
    </location>
</feature>
<feature type="compositionally biased region" description="Low complexity" evidence="1">
    <location>
        <begin position="1161"/>
        <end position="1192"/>
    </location>
</feature>
<feature type="compositionally biased region" description="Low complexity" evidence="1">
    <location>
        <begin position="1714"/>
        <end position="1723"/>
    </location>
</feature>
<feature type="compositionally biased region" description="Low complexity" evidence="1">
    <location>
        <begin position="2718"/>
        <end position="2730"/>
    </location>
</feature>
<feature type="compositionally biased region" description="Low complexity" evidence="1">
    <location>
        <begin position="3306"/>
        <end position="3331"/>
    </location>
</feature>
<feature type="region of interest" description="Disordered" evidence="1">
    <location>
        <begin position="1921"/>
        <end position="2370"/>
    </location>
</feature>
<keyword evidence="3" id="KW-1185">Reference proteome</keyword>
<feature type="compositionally biased region" description="Basic and acidic residues" evidence="1">
    <location>
        <begin position="751"/>
        <end position="779"/>
    </location>
</feature>
<feature type="compositionally biased region" description="Basic and acidic residues" evidence="1">
    <location>
        <begin position="3510"/>
        <end position="3556"/>
    </location>
</feature>
<feature type="compositionally biased region" description="Polar residues" evidence="1">
    <location>
        <begin position="303"/>
        <end position="313"/>
    </location>
</feature>
<feature type="compositionally biased region" description="Low complexity" evidence="1">
    <location>
        <begin position="579"/>
        <end position="599"/>
    </location>
</feature>
<feature type="region of interest" description="Disordered" evidence="1">
    <location>
        <begin position="2426"/>
        <end position="3586"/>
    </location>
</feature>
<feature type="compositionally biased region" description="Low complexity" evidence="1">
    <location>
        <begin position="2025"/>
        <end position="2037"/>
    </location>
</feature>
<feature type="compositionally biased region" description="Basic and acidic residues" evidence="1">
    <location>
        <begin position="2307"/>
        <end position="2323"/>
    </location>
</feature>
<feature type="compositionally biased region" description="Basic and acidic residues" evidence="1">
    <location>
        <begin position="2122"/>
        <end position="2138"/>
    </location>
</feature>
<feature type="region of interest" description="Disordered" evidence="1">
    <location>
        <begin position="1433"/>
        <end position="1513"/>
    </location>
</feature>
<gene>
    <name evidence="2" type="ORF">P154DRAFT_519732</name>
</gene>
<feature type="compositionally biased region" description="Low complexity" evidence="1">
    <location>
        <begin position="1838"/>
        <end position="1850"/>
    </location>
</feature>
<feature type="compositionally biased region" description="Low complexity" evidence="1">
    <location>
        <begin position="2659"/>
        <end position="2701"/>
    </location>
</feature>
<feature type="region of interest" description="Disordered" evidence="1">
    <location>
        <begin position="1127"/>
        <end position="1420"/>
    </location>
</feature>
<feature type="compositionally biased region" description="Polar residues" evidence="1">
    <location>
        <begin position="2923"/>
        <end position="2934"/>
    </location>
</feature>
<feature type="compositionally biased region" description="Polar residues" evidence="1">
    <location>
        <begin position="787"/>
        <end position="796"/>
    </location>
</feature>
<feature type="compositionally biased region" description="Basic residues" evidence="1">
    <location>
        <begin position="1289"/>
        <end position="1306"/>
    </location>
</feature>
<feature type="compositionally biased region" description="Basic and acidic residues" evidence="1">
    <location>
        <begin position="1487"/>
        <end position="1501"/>
    </location>
</feature>
<feature type="compositionally biased region" description="Low complexity" evidence="1">
    <location>
        <begin position="2970"/>
        <end position="2979"/>
    </location>
</feature>
<feature type="compositionally biased region" description="Polar residues" evidence="1">
    <location>
        <begin position="3180"/>
        <end position="3191"/>
    </location>
</feature>
<feature type="compositionally biased region" description="Low complexity" evidence="1">
    <location>
        <begin position="315"/>
        <end position="324"/>
    </location>
</feature>
<feature type="compositionally biased region" description="Polar residues" evidence="1">
    <location>
        <begin position="2808"/>
        <end position="2817"/>
    </location>
</feature>
<feature type="compositionally biased region" description="Acidic residues" evidence="1">
    <location>
        <begin position="53"/>
        <end position="62"/>
    </location>
</feature>
<feature type="compositionally biased region" description="Polar residues" evidence="1">
    <location>
        <begin position="559"/>
        <end position="570"/>
    </location>
</feature>
<feature type="compositionally biased region" description="Polar residues" evidence="1">
    <location>
        <begin position="856"/>
        <end position="909"/>
    </location>
</feature>
<feature type="region of interest" description="Disordered" evidence="1">
    <location>
        <begin position="701"/>
        <end position="1001"/>
    </location>
</feature>
<accession>A0A6A5WS85</accession>
<organism evidence="2 3">
    <name type="scientific">Amniculicola lignicola CBS 123094</name>
    <dbReference type="NCBI Taxonomy" id="1392246"/>
    <lineage>
        <taxon>Eukaryota</taxon>
        <taxon>Fungi</taxon>
        <taxon>Dikarya</taxon>
        <taxon>Ascomycota</taxon>
        <taxon>Pezizomycotina</taxon>
        <taxon>Dothideomycetes</taxon>
        <taxon>Pleosporomycetidae</taxon>
        <taxon>Pleosporales</taxon>
        <taxon>Amniculicolaceae</taxon>
        <taxon>Amniculicola</taxon>
    </lineage>
</organism>
<feature type="compositionally biased region" description="Polar residues" evidence="1">
    <location>
        <begin position="3469"/>
        <end position="3485"/>
    </location>
</feature>
<feature type="compositionally biased region" description="Pro residues" evidence="1">
    <location>
        <begin position="2842"/>
        <end position="2867"/>
    </location>
</feature>
<feature type="compositionally biased region" description="Polar residues" evidence="1">
    <location>
        <begin position="379"/>
        <end position="400"/>
    </location>
</feature>
<feature type="compositionally biased region" description="Polar residues" evidence="1">
    <location>
        <begin position="2492"/>
        <end position="2511"/>
    </location>
</feature>
<feature type="compositionally biased region" description="Basic and acidic residues" evidence="1">
    <location>
        <begin position="501"/>
        <end position="516"/>
    </location>
</feature>
<sequence>MSSPFQFNQNPARSPLDRPPPNVFQDGQPPSFKTNVNRAKTKKWVEAKPYSYDGDDWGDVDEYDHYGAQEEPPPPAPAPTRAQHPGQRFAEPSRSFTDPQRQEPPHPARRNSFEAGDEHRAFQSGAPMPATTAPQSYGGQPYAQQPYDAPRQPAGPVHPGTRQPSAAQSDTSDTPQHRRDFTPSALPPPLTTKIASAPGHMTASPANTQFPPHKGSLSQMDAPTSAASPTARDQAPSSSGKPLPFIRPADIYKRVEEERQRERASIDSSRPSMDSLASPPKNDAVSQGDPTQPSLAPIAGVSAFNNDFWSSAPQPHLGLGQPSSGGPPGDEHGFRSAVDQAFTRTDDQRSYPPTPISKDTVSRSNTDSTSGISPIMSRVPSTATSGLKNRNLAGTESSTPAIAEEASEGGTPVSLPSSTAMLGGPNQIARKPSPGHSRNASNSSLPHATLATPSPGQSPARSPAIEPQKAFPEPERAQLSSLSPTSPSTREADIASALNKSPDKAASELGAVERESQNAFLESHQSTPPDAPPRPRSESPNKSRVQELANKFGEVSGSRRGSTQSNVSKQSWEDSPANSRPSSPTKASTSRPSSPTKTSVDPSSGERPPAAREASFRPKLPGQWESYSTSAVTPSDQGDRQLGEKSELHPAGPQSSLPLGEVDLAPTTSKHDLSLSDPSKPTLSVFDPLTALKAAGAAMGEAFHTSASESPQDRAGPTHGDVYAARPLYVDRAGSSVSVASSIPPTPPAKDTPELEHVRPVPPLKEKGPEAFSDTERTPTRPAMHPQLSTESTMNEQESDRLRNEIVASLTPHGSSATSNVEPGRTSLQPHDSSATNRESSFLPSEYDSYWAEGNESPTQQSQNVGRSISNDYGSSTDQPPVVQKPTTSQPQSGLLATRFSWEQKTNHQAEAGATEAPVIAQPGSQAPIPSNQQEANVNASQPLAGIPDHYFGPTHTAASASHEPVDENHLKTQSPTPPPAADKPANSPSHTLTAKEVSPTFGLHVINSDVNPEAVDMPLRLSKEISPVAQPVDNTPASTVSQQQPDGQTPAVTSPVSLPAPGPSTILDSTPKSPITDKPLGGRDIAAMKSSSERIATYNRTREYWANADHGLSDWISSAIAANPELGSQPIAQPAPPLMHSPTTSRHRPTASLSLFGKHGANSSQAQNASAMGQAVPLPSTPTASSSAPDARPGAASGGRSTGNQMQAKGKDLLHTAGNLGGKGLSKGMSSAKGLFAKGKSRFKTGSSDKATDSTPSSREASEEPELVSTPERGMRMSMDFDSPKEEKKRRRLSSPFHRSSRSRSRPSSIVLPRNAFLDFAGGAGPIPRSTPPRETPPAEVAEDNRPTSYHAPDSWNVGPTSGSQTTPPGDSLLPPERLGVLPSPAKSAFSLHQPDDDAPPVPPIPEGMDERLGDFAGNNNASHALLQSVINHASRPVTEPTRVDEDTGAGTSLNAESLRESDIDLASIISVGSDEDDEDDLPPQMDHEPVRSPSRREEAIDQGDDVSPPFVVESIEDGDISPVAYNIVFEPLQVDSDGRSRVADWSSSQAPTVVTKSIEIGDISPVSHHEPDEPFPNIAQPGAQPALQSLQPPAHTRGDVSPMLSAVKQATNGREDSPPPIELAQQPITKDDTSRAYLMEQIGAGDVSPISPARIERGTTTSAKEEPSSASTIRAPRPFVVAAEEPEERRASSLGPAVAIASGASTPQEMSAAPPQLAPQQQVNATPYQVVHAVQYVPSHSSFESWEQDSVAAPSQSEGSQLGERLDTRNVPPVPQMPSLVEWQQNVHQAASPERPLSIATGVSSLDGNLHPDSHHHQQHQHMELTPNGGGHRRSQSILSAISSAVSAERAPASPTSNQYADSRDRNLQVSPALSAINPVRTLSIEERAPLTQKTMAPPSDDGYDLYADHNGIVKDVRDERGEPLRVASVQPPVTAATPPVGAVPSQPQSDDNRRYSDERPMSFVSGPRDSDGRPQDQINRSTPGPKGNIPPVPRIPSKLQAQYQDSPVDPLYNPAFRANNAPPLAQPQQKQPSPDLQPVMQMPPPQGDQPNVLPQVSKSPPAQVSPDSQQLPPARSPPQSAVPLPPQSNASPPPQPSPPAVLNQRPLLQEAMAGSGSFHDPRMQDPRAPDPRLQDPRLQYPRLQGPRLQDPRLQDPRLQQPPNLQDSVRQDDRLQDPRLQAQSPLVEGPRIHPGQDPRQQDPRLQAQDPRVVAQDPRLQDPRLRDGGAQSPQASGPQSDVHDSRLQGQGPHDQTRGQQHQVVDARSQDPRLQDPRLQDPRAHPVMAPGPQPAPQDPRLQSIHPQDPRLQDPRLQDPRLQDPRMQTPPGPMQGPQPYMQDPRTQPQPQGYPPDPRMQGRPVDLGPQPRNQYELHQQMLQRQAMDPRFRAGGNQPPVMGLQQQIANLTKTEEKSSKHGIKSVFKHIGGKSSSHATQPPAQPNGGLTPSITVTQDPNRSASYQSSLGGLPTEKVNAMKKDRKSHVFGPMGNRPQSVGTESYISQDSTQVQAADSRLDLRYPASPAPFKGIPPQQPPPGVALTPQRAPMPATPDPKKKRFSALSGLFSRGSSTANAGPTKVKLSKEEKKAQKAQKHLTAPMQMFSAQQWPPQQQQQQQQQQQPQQFIQQQQQQQQLQYSQPSDAPRPFPGMTGPPARTISPSSSTQGTPQQYMPPQGFQRQQPQKQPTLQSQSTMQSQSSMQTPPPRAEGSAYVDTRLIAQARQAQQNAINPLQRPGGNASGNADTALHAQGRAQQQAAPEPSRRPDMDESAYVSTMQRVPQRQPSQPSPQPTQQMNQNGRPGMPPANASYTSSTQMPQGAVPLGGYYTPDRKIPIQEEKAPSPAPAPAPAPAQPPPPQAGASHPPPNFRRVSSPASPYKAGTLPASPQRHVSSPLAEPRYETPQIPAAYAPVSGPYTSPPSQSPVHTSQPNRTASAPYGPVSVRQPSDPTLHTLSPQVSQQAPYKPRTQSESSVTSTVSPISNAPPAVPLVQPTQPQRTQQRMSSISETPPREERPWNVNLPKGASEQDIVRARHQQYMVEQLAAVERQASSPSPHLSQPASTPSPHPPPAPNAVQGFREVLPRGSPQSYQLPQQQSQNPNEFNHVRQQEQVQQQLQQPQGPTDYNRIPDQQRVHSQAPNDFSHSQQQVPGQPQPQQPQTPVDYNRVQQQEQQQQQPPQNSNEYNHISGQGQHRHSRPPSHSPQSLENFNRGQYQQQQPPLQSRSPQPIQPAPLHPGQAEIRPAMYPLPTSPDPSGVMSPVNPQAAVLPPPPLPGFPTNTSPPPPIQQRVASPPNGVRNADSAERYQQQQLQPQPQPQQYQKLGQAPSPTTQSPPPQQQQGIGQAQRYQEPAPQKPISPPPVQRHEVSPAENGQGFQPAPPSRQESYPQNYGQSVSPPLAQQQVESIPQQYQNVHPAHRYQQQAPSEHSAPPQQPHYDEQPPDEPPPSYDGPGIPNEGMDKDRPRPPNIMTNAETRGRQRQTSIGILQHPQPASMAASPLRTSADMGADILRRQLLEQEDRERRERVSRVEAQRAESDRERHERERNRARARELERSISGGGRVGSLRNPEGSGRAGPERRLSSTTRVVYELPAEEDDEPVMMASSFPGQEWVPMWSED</sequence>
<feature type="compositionally biased region" description="Pro residues" evidence="1">
    <location>
        <begin position="3353"/>
        <end position="3362"/>
    </location>
</feature>
<feature type="compositionally biased region" description="Polar residues" evidence="1">
    <location>
        <begin position="1359"/>
        <end position="1370"/>
    </location>
</feature>
<evidence type="ECO:0000256" key="1">
    <source>
        <dbReference type="SAM" id="MobiDB-lite"/>
    </source>
</evidence>
<feature type="compositionally biased region" description="Polar residues" evidence="1">
    <location>
        <begin position="357"/>
        <end position="372"/>
    </location>
</feature>
<reference evidence="2" key="1">
    <citation type="journal article" date="2020" name="Stud. Mycol.">
        <title>101 Dothideomycetes genomes: a test case for predicting lifestyles and emergence of pathogens.</title>
        <authorList>
            <person name="Haridas S."/>
            <person name="Albert R."/>
            <person name="Binder M."/>
            <person name="Bloem J."/>
            <person name="Labutti K."/>
            <person name="Salamov A."/>
            <person name="Andreopoulos B."/>
            <person name="Baker S."/>
            <person name="Barry K."/>
            <person name="Bills G."/>
            <person name="Bluhm B."/>
            <person name="Cannon C."/>
            <person name="Castanera R."/>
            <person name="Culley D."/>
            <person name="Daum C."/>
            <person name="Ezra D."/>
            <person name="Gonzalez J."/>
            <person name="Henrissat B."/>
            <person name="Kuo A."/>
            <person name="Liang C."/>
            <person name="Lipzen A."/>
            <person name="Lutzoni F."/>
            <person name="Magnuson J."/>
            <person name="Mondo S."/>
            <person name="Nolan M."/>
            <person name="Ohm R."/>
            <person name="Pangilinan J."/>
            <person name="Park H.-J."/>
            <person name="Ramirez L."/>
            <person name="Alfaro M."/>
            <person name="Sun H."/>
            <person name="Tritt A."/>
            <person name="Yoshinaga Y."/>
            <person name="Zwiers L.-H."/>
            <person name="Turgeon B."/>
            <person name="Goodwin S."/>
            <person name="Spatafora J."/>
            <person name="Crous P."/>
            <person name="Grigoriev I."/>
        </authorList>
    </citation>
    <scope>NUCLEOTIDE SEQUENCE</scope>
    <source>
        <strain evidence="2">CBS 123094</strain>
    </source>
</reference>
<feature type="compositionally biased region" description="Basic and acidic residues" evidence="1">
    <location>
        <begin position="2192"/>
        <end position="2204"/>
    </location>
</feature>
<feature type="region of interest" description="Disordered" evidence="1">
    <location>
        <begin position="1891"/>
        <end position="1910"/>
    </location>
</feature>
<feature type="compositionally biased region" description="Polar residues" evidence="1">
    <location>
        <begin position="162"/>
        <end position="174"/>
    </location>
</feature>
<feature type="compositionally biased region" description="Pro residues" evidence="1">
    <location>
        <begin position="3063"/>
        <end position="3072"/>
    </location>
</feature>
<feature type="compositionally biased region" description="Polar residues" evidence="1">
    <location>
        <begin position="204"/>
        <end position="228"/>
    </location>
</feature>
<feature type="compositionally biased region" description="Polar residues" evidence="1">
    <location>
        <begin position="284"/>
        <end position="294"/>
    </location>
</feature>